<dbReference type="EMBL" id="JABCRI010000009">
    <property type="protein sequence ID" value="KAF8400760.1"/>
    <property type="molecule type" value="Genomic_DNA"/>
</dbReference>
<organism evidence="3 4">
    <name type="scientific">Tetracentron sinense</name>
    <name type="common">Spur-leaf</name>
    <dbReference type="NCBI Taxonomy" id="13715"/>
    <lineage>
        <taxon>Eukaryota</taxon>
        <taxon>Viridiplantae</taxon>
        <taxon>Streptophyta</taxon>
        <taxon>Embryophyta</taxon>
        <taxon>Tracheophyta</taxon>
        <taxon>Spermatophyta</taxon>
        <taxon>Magnoliopsida</taxon>
        <taxon>Trochodendrales</taxon>
        <taxon>Trochodendraceae</taxon>
        <taxon>Tetracentron</taxon>
    </lineage>
</organism>
<reference evidence="3 4" key="1">
    <citation type="submission" date="2020-04" db="EMBL/GenBank/DDBJ databases">
        <title>Plant Genome Project.</title>
        <authorList>
            <person name="Zhang R.-G."/>
        </authorList>
    </citation>
    <scope>NUCLEOTIDE SEQUENCE [LARGE SCALE GENOMIC DNA]</scope>
    <source>
        <strain evidence="3">YNK0</strain>
        <tissue evidence="3">Leaf</tissue>
    </source>
</reference>
<feature type="region of interest" description="Disordered" evidence="1">
    <location>
        <begin position="36"/>
        <end position="62"/>
    </location>
</feature>
<dbReference type="AlphaFoldDB" id="A0A834Z5C5"/>
<feature type="transmembrane region" description="Helical" evidence="2">
    <location>
        <begin position="124"/>
        <end position="142"/>
    </location>
</feature>
<keyword evidence="4" id="KW-1185">Reference proteome</keyword>
<protein>
    <submittedName>
        <fullName evidence="3">Uncharacterized protein</fullName>
    </submittedName>
</protein>
<evidence type="ECO:0000313" key="4">
    <source>
        <dbReference type="Proteomes" id="UP000655225"/>
    </source>
</evidence>
<evidence type="ECO:0000313" key="3">
    <source>
        <dbReference type="EMBL" id="KAF8400760.1"/>
    </source>
</evidence>
<dbReference type="InterPro" id="IPR044796">
    <property type="entry name" value="MLN51_plant"/>
</dbReference>
<proteinExistence type="predicted"/>
<feature type="compositionally biased region" description="Polar residues" evidence="1">
    <location>
        <begin position="36"/>
        <end position="48"/>
    </location>
</feature>
<name>A0A834Z5C5_TETSI</name>
<gene>
    <name evidence="3" type="ORF">HHK36_014060</name>
</gene>
<dbReference type="PANTHER" id="PTHR46837">
    <property type="entry name" value="PROTEIN MLN51 HOMOLOG"/>
    <property type="match status" value="1"/>
</dbReference>
<accession>A0A834Z5C5</accession>
<dbReference type="GO" id="GO:0006397">
    <property type="term" value="P:mRNA processing"/>
    <property type="evidence" value="ECO:0007669"/>
    <property type="project" value="InterPro"/>
</dbReference>
<dbReference type="GO" id="GO:0003729">
    <property type="term" value="F:mRNA binding"/>
    <property type="evidence" value="ECO:0007669"/>
    <property type="project" value="InterPro"/>
</dbReference>
<keyword evidence="2" id="KW-0472">Membrane</keyword>
<keyword evidence="2" id="KW-0812">Transmembrane</keyword>
<dbReference type="GO" id="GO:0035145">
    <property type="term" value="C:exon-exon junction complex"/>
    <property type="evidence" value="ECO:0007669"/>
    <property type="project" value="InterPro"/>
</dbReference>
<dbReference type="OrthoDB" id="660348at2759"/>
<keyword evidence="2" id="KW-1133">Transmembrane helix</keyword>
<dbReference type="Proteomes" id="UP000655225">
    <property type="component" value="Unassembled WGS sequence"/>
</dbReference>
<dbReference type="PANTHER" id="PTHR46837:SF5">
    <property type="entry name" value="PROTEIN MLN51 HOMOLOG"/>
    <property type="match status" value="1"/>
</dbReference>
<comment type="caution">
    <text evidence="3">The sequence shown here is derived from an EMBL/GenBank/DDBJ whole genome shotgun (WGS) entry which is preliminary data.</text>
</comment>
<sequence>MSLPVLAGAAGALGATYITVDGGYYARPSGQTSFLGVSSKESSANKPSNVWRPPQTPELVNDEFGQRQNKPRRQAFFPALCNLQFLFWSTLGSNMSQDMLAIQQPPAHAAVNLRRVLQLDGWQFLFKLAVFLWLAGFFVKLVRNGRGLLQA</sequence>
<evidence type="ECO:0000256" key="2">
    <source>
        <dbReference type="SAM" id="Phobius"/>
    </source>
</evidence>
<evidence type="ECO:0000256" key="1">
    <source>
        <dbReference type="SAM" id="MobiDB-lite"/>
    </source>
</evidence>